<feature type="compositionally biased region" description="Polar residues" evidence="1">
    <location>
        <begin position="116"/>
        <end position="148"/>
    </location>
</feature>
<organism evidence="2 3">
    <name type="scientific">Sphaeroforma arctica JP610</name>
    <dbReference type="NCBI Taxonomy" id="667725"/>
    <lineage>
        <taxon>Eukaryota</taxon>
        <taxon>Ichthyosporea</taxon>
        <taxon>Ichthyophonida</taxon>
        <taxon>Sphaeroforma</taxon>
    </lineage>
</organism>
<feature type="region of interest" description="Disordered" evidence="1">
    <location>
        <begin position="43"/>
        <end position="63"/>
    </location>
</feature>
<protein>
    <submittedName>
        <fullName evidence="2">Uncharacterized protein</fullName>
    </submittedName>
</protein>
<feature type="non-terminal residue" evidence="2">
    <location>
        <position position="1"/>
    </location>
</feature>
<dbReference type="Proteomes" id="UP000054560">
    <property type="component" value="Unassembled WGS sequence"/>
</dbReference>
<gene>
    <name evidence="2" type="ORF">SARC_15390</name>
</gene>
<sequence>RSTHDWLTSGRILEIVMQRKLQTGASYTPPPGDYQDVIHPSTAQTQTQTHTQTHTEPHTHTQIQQQEYGIYTQSSPANAVANSSQMNMSVPDAGVLSSMSVDSGVAPSPEAHSSIEDTSTGIESNTQTDTSIPDENNATSITTSSIDINGSLGANADAVSVNDSADALTTKAAHSSGALGDTSGIELAGPVVTNEASTSRLGATSTVDSLSYNTIPPVDTQGVRMEVQHTASRVPVAEGVQKGL</sequence>
<feature type="region of interest" description="Disordered" evidence="1">
    <location>
        <begin position="99"/>
        <end position="149"/>
    </location>
</feature>
<reference evidence="2 3" key="1">
    <citation type="submission" date="2011-02" db="EMBL/GenBank/DDBJ databases">
        <title>The Genome Sequence of Sphaeroforma arctica JP610.</title>
        <authorList>
            <consortium name="The Broad Institute Genome Sequencing Platform"/>
            <person name="Russ C."/>
            <person name="Cuomo C."/>
            <person name="Young S.K."/>
            <person name="Zeng Q."/>
            <person name="Gargeya S."/>
            <person name="Alvarado L."/>
            <person name="Berlin A."/>
            <person name="Chapman S.B."/>
            <person name="Chen Z."/>
            <person name="Freedman E."/>
            <person name="Gellesch M."/>
            <person name="Goldberg J."/>
            <person name="Griggs A."/>
            <person name="Gujja S."/>
            <person name="Heilman E."/>
            <person name="Heiman D."/>
            <person name="Howarth C."/>
            <person name="Mehta T."/>
            <person name="Neiman D."/>
            <person name="Pearson M."/>
            <person name="Roberts A."/>
            <person name="Saif S."/>
            <person name="Shea T."/>
            <person name="Shenoy N."/>
            <person name="Sisk P."/>
            <person name="Stolte C."/>
            <person name="Sykes S."/>
            <person name="White J."/>
            <person name="Yandava C."/>
            <person name="Burger G."/>
            <person name="Gray M.W."/>
            <person name="Holland P.W.H."/>
            <person name="King N."/>
            <person name="Lang F.B.F."/>
            <person name="Roger A.J."/>
            <person name="Ruiz-Trillo I."/>
            <person name="Haas B."/>
            <person name="Nusbaum C."/>
            <person name="Birren B."/>
        </authorList>
    </citation>
    <scope>NUCLEOTIDE SEQUENCE [LARGE SCALE GENOMIC DNA]</scope>
    <source>
        <strain evidence="2 3">JP610</strain>
    </source>
</reference>
<name>A0A0L0F5U0_9EUKA</name>
<dbReference type="GeneID" id="25915894"/>
<evidence type="ECO:0000313" key="2">
    <source>
        <dbReference type="EMBL" id="KNC72060.1"/>
    </source>
</evidence>
<dbReference type="EMBL" id="KQ247642">
    <property type="protein sequence ID" value="KNC72060.1"/>
    <property type="molecule type" value="Genomic_DNA"/>
</dbReference>
<dbReference type="AlphaFoldDB" id="A0A0L0F5U0"/>
<evidence type="ECO:0000313" key="3">
    <source>
        <dbReference type="Proteomes" id="UP000054560"/>
    </source>
</evidence>
<accession>A0A0L0F5U0</accession>
<proteinExistence type="predicted"/>
<keyword evidence="3" id="KW-1185">Reference proteome</keyword>
<evidence type="ECO:0000256" key="1">
    <source>
        <dbReference type="SAM" id="MobiDB-lite"/>
    </source>
</evidence>
<dbReference type="RefSeq" id="XP_014145962.1">
    <property type="nucleotide sequence ID" value="XM_014290487.1"/>
</dbReference>